<evidence type="ECO:0000313" key="1">
    <source>
        <dbReference type="EMBL" id="MBW82133.1"/>
    </source>
</evidence>
<sequence>MEEILVTVRERPFSPEDRKYQLPADLGQLHLYLIFGALSLFHSLAHSCFSFFNISDLLFPFKIEDLELSFFLFLFRAKKSSPLFNGTFTSFFSLILFQWRESV</sequence>
<accession>A0A2P2ILT9</accession>
<protein>
    <submittedName>
        <fullName evidence="1">Centromere-associated protein E</fullName>
    </submittedName>
</protein>
<proteinExistence type="predicted"/>
<reference evidence="1" key="1">
    <citation type="submission" date="2018-02" db="EMBL/GenBank/DDBJ databases">
        <title>Rhizophora mucronata_Transcriptome.</title>
        <authorList>
            <person name="Meera S.P."/>
            <person name="Sreeshan A."/>
            <person name="Augustine A."/>
        </authorList>
    </citation>
    <scope>NUCLEOTIDE SEQUENCE</scope>
    <source>
        <tissue evidence="1">Leaf</tissue>
    </source>
</reference>
<dbReference type="EMBL" id="GGEC01001650">
    <property type="protein sequence ID" value="MBW82133.1"/>
    <property type="molecule type" value="Transcribed_RNA"/>
</dbReference>
<name>A0A2P2ILT9_RHIMU</name>
<dbReference type="AlphaFoldDB" id="A0A2P2ILT9"/>
<organism evidence="1">
    <name type="scientific">Rhizophora mucronata</name>
    <name type="common">Asiatic mangrove</name>
    <dbReference type="NCBI Taxonomy" id="61149"/>
    <lineage>
        <taxon>Eukaryota</taxon>
        <taxon>Viridiplantae</taxon>
        <taxon>Streptophyta</taxon>
        <taxon>Embryophyta</taxon>
        <taxon>Tracheophyta</taxon>
        <taxon>Spermatophyta</taxon>
        <taxon>Magnoliopsida</taxon>
        <taxon>eudicotyledons</taxon>
        <taxon>Gunneridae</taxon>
        <taxon>Pentapetalae</taxon>
        <taxon>rosids</taxon>
        <taxon>fabids</taxon>
        <taxon>Malpighiales</taxon>
        <taxon>Rhizophoraceae</taxon>
        <taxon>Rhizophora</taxon>
    </lineage>
</organism>